<accession>A0AAN6EW74</accession>
<evidence type="ECO:0000313" key="3">
    <source>
        <dbReference type="Proteomes" id="UP001161757"/>
    </source>
</evidence>
<evidence type="ECO:0000256" key="1">
    <source>
        <dbReference type="SAM" id="MobiDB-lite"/>
    </source>
</evidence>
<sequence length="251" mass="28150">MFSLALTSPIMLSPPRLPPSRSSSQCQRVQKSLNSSRRDKFRQGKLIRCWTDEEESYLFRSRNQKLPYKHIAHHLDKSELACRLHYHHMVVGRKGHHADDSEDDASEAGSASSPRNRPPENGRGTGTSCQGPHLPLEPAQPVPGTQPCTLPSFDTFIRDTFHRRSVSMPESVNSDESIAWNVPSRTETYPKVNMRSYRRLSGTWSQGVMDVPSPTLKEDATKAQRSGDVYAGKARSMGEDAIPGEPRDVRL</sequence>
<dbReference type="EMBL" id="JAJGCB010000005">
    <property type="protein sequence ID" value="KAJ8992393.1"/>
    <property type="molecule type" value="Genomic_DNA"/>
</dbReference>
<dbReference type="AlphaFoldDB" id="A0AAN6EW74"/>
<proteinExistence type="predicted"/>
<reference evidence="2" key="1">
    <citation type="submission" date="2023-01" db="EMBL/GenBank/DDBJ databases">
        <title>Exophiala dermititidis isolated from Cystic Fibrosis Patient.</title>
        <authorList>
            <person name="Kurbessoian T."/>
            <person name="Crocker A."/>
            <person name="Murante D."/>
            <person name="Hogan D.A."/>
            <person name="Stajich J.E."/>
        </authorList>
    </citation>
    <scope>NUCLEOTIDE SEQUENCE</scope>
    <source>
        <strain evidence="2">Ex8</strain>
    </source>
</reference>
<feature type="region of interest" description="Disordered" evidence="1">
    <location>
        <begin position="210"/>
        <end position="251"/>
    </location>
</feature>
<dbReference type="InterPro" id="IPR001005">
    <property type="entry name" value="SANT/Myb"/>
</dbReference>
<evidence type="ECO:0008006" key="4">
    <source>
        <dbReference type="Google" id="ProtNLM"/>
    </source>
</evidence>
<protein>
    <recommendedName>
        <fullName evidence="4">Myb-like domain-containing protein</fullName>
    </recommendedName>
</protein>
<comment type="caution">
    <text evidence="2">The sequence shown here is derived from an EMBL/GenBank/DDBJ whole genome shotgun (WGS) entry which is preliminary data.</text>
</comment>
<name>A0AAN6EW74_EXODE</name>
<gene>
    <name evidence="2" type="ORF">HRR80_003497</name>
</gene>
<organism evidence="2 3">
    <name type="scientific">Exophiala dermatitidis</name>
    <name type="common">Black yeast-like fungus</name>
    <name type="synonym">Wangiella dermatitidis</name>
    <dbReference type="NCBI Taxonomy" id="5970"/>
    <lineage>
        <taxon>Eukaryota</taxon>
        <taxon>Fungi</taxon>
        <taxon>Dikarya</taxon>
        <taxon>Ascomycota</taxon>
        <taxon>Pezizomycotina</taxon>
        <taxon>Eurotiomycetes</taxon>
        <taxon>Chaetothyriomycetidae</taxon>
        <taxon>Chaetothyriales</taxon>
        <taxon>Herpotrichiellaceae</taxon>
        <taxon>Exophiala</taxon>
    </lineage>
</organism>
<dbReference type="Proteomes" id="UP001161757">
    <property type="component" value="Unassembled WGS sequence"/>
</dbReference>
<dbReference type="CDD" id="cd00167">
    <property type="entry name" value="SANT"/>
    <property type="match status" value="1"/>
</dbReference>
<feature type="region of interest" description="Disordered" evidence="1">
    <location>
        <begin position="93"/>
        <end position="151"/>
    </location>
</feature>
<evidence type="ECO:0000313" key="2">
    <source>
        <dbReference type="EMBL" id="KAJ8992393.1"/>
    </source>
</evidence>